<dbReference type="InterPro" id="IPR025534">
    <property type="entry name" value="DUF4420"/>
</dbReference>
<name>A0ABX5AXP1_9MICO</name>
<reference evidence="1 2" key="1">
    <citation type="journal article" date="2008" name="Int. J. Syst. Evol. Microbiol.">
        <title>Leifsonia pindariensis sp. nov., isolated from the Pindari glacier of the Indian Himalayas, and emended description of the genus Leifsonia.</title>
        <authorList>
            <person name="Reddy G.S."/>
            <person name="Prabagaran S.R."/>
            <person name="Shivaji S."/>
        </authorList>
    </citation>
    <scope>NUCLEOTIDE SEQUENCE [LARGE SCALE GENOMIC DNA]</scope>
    <source>
        <strain evidence="1 2">PON 10</strain>
    </source>
</reference>
<evidence type="ECO:0008006" key="3">
    <source>
        <dbReference type="Google" id="ProtNLM"/>
    </source>
</evidence>
<dbReference type="EMBL" id="MPZN01000011">
    <property type="protein sequence ID" value="PPL19592.1"/>
    <property type="molecule type" value="Genomic_DNA"/>
</dbReference>
<dbReference type="Proteomes" id="UP000237755">
    <property type="component" value="Unassembled WGS sequence"/>
</dbReference>
<dbReference type="Pfam" id="PF14390">
    <property type="entry name" value="DUF4420"/>
    <property type="match status" value="1"/>
</dbReference>
<accession>A0ABX5AXP1</accession>
<sequence>MAIAKLHLTDQALLGLNGELLLLDAMLRQAERDELQDLIVAWYGWRESTRDFSRNSVGIEVKTTTRAVSTHQVQGVHQLELLDHSDSGDSEHKLFLVSIGLEWIDADGDLEVDREHFYTLPALVDSIVQQVRDAVDELAADEVVEAFVSHVLQYGEDHDIGYHHHTMSGSAAYSRQFVQRFVRCYDMLDPGIEVLRSEDLLPLRHVSRGSVRFQIELPPSIHGDFNPVVGLNSTAKLVVEASRGR</sequence>
<proteinExistence type="predicted"/>
<keyword evidence="2" id="KW-1185">Reference proteome</keyword>
<evidence type="ECO:0000313" key="1">
    <source>
        <dbReference type="EMBL" id="PPL19592.1"/>
    </source>
</evidence>
<comment type="caution">
    <text evidence="1">The sequence shown here is derived from an EMBL/GenBank/DDBJ whole genome shotgun (WGS) entry which is preliminary data.</text>
</comment>
<gene>
    <name evidence="1" type="ORF">GY24_05235</name>
</gene>
<evidence type="ECO:0000313" key="2">
    <source>
        <dbReference type="Proteomes" id="UP000237755"/>
    </source>
</evidence>
<protein>
    <recommendedName>
        <fullName evidence="3">PD-(D/E)XK motif protein</fullName>
    </recommendedName>
</protein>
<organism evidence="1 2">
    <name type="scientific">Microterricola pindariensis</name>
    <dbReference type="NCBI Taxonomy" id="478010"/>
    <lineage>
        <taxon>Bacteria</taxon>
        <taxon>Bacillati</taxon>
        <taxon>Actinomycetota</taxon>
        <taxon>Actinomycetes</taxon>
        <taxon>Micrococcales</taxon>
        <taxon>Microbacteriaceae</taxon>
        <taxon>Microterricola</taxon>
    </lineage>
</organism>